<evidence type="ECO:0000313" key="2">
    <source>
        <dbReference type="EMBL" id="KZS45323.1"/>
    </source>
</evidence>
<proteinExistence type="predicted"/>
<feature type="chain" id="PRO_5007842945" evidence="1">
    <location>
        <begin position="27"/>
        <end position="245"/>
    </location>
</feature>
<comment type="caution">
    <text evidence="2">The sequence shown here is derived from an EMBL/GenBank/DDBJ whole genome shotgun (WGS) entry which is preliminary data.</text>
</comment>
<reference evidence="2" key="1">
    <citation type="journal article" date="2016" name="Genome Announc.">
        <title>Draft genomes of two strains of Paenibacillus glucanolyticus with capability to degrade lignocellulose.</title>
        <authorList>
            <person name="Mathews S.L."/>
            <person name="Pawlak J."/>
            <person name="Grunden A.M."/>
        </authorList>
    </citation>
    <scope>NUCLEOTIDE SEQUENCE [LARGE SCALE GENOMIC DNA]</scope>
    <source>
        <strain evidence="2">SLM1</strain>
    </source>
</reference>
<feature type="signal peptide" evidence="1">
    <location>
        <begin position="1"/>
        <end position="26"/>
    </location>
</feature>
<keyword evidence="1" id="KW-0732">Signal</keyword>
<sequence length="245" mass="27673">MKKRRVLSILFSLTLVAGLFSGVASAEEEKESPKAVVKETILSPVEKNESLKVTIQQLSDGTQRRIFSGSGNAADNPVRLDIKVNSENNTYNVIRTDLSNDPKYQKTIEPFAPLWNKQIKLLTKDPANWDIVYTKALLYWYSQNGYPAYSTGGSATWAVKNSPLKTNWYVDLEQSWRNDRQDGTAVGQAVYGSFHNYDFGDHNKGTWVTHNVYVWGENNAGFDYDAIQDITGEGELLLWSTIEIY</sequence>
<keyword evidence="3" id="KW-1185">Reference proteome</keyword>
<dbReference type="Proteomes" id="UP000076796">
    <property type="component" value="Unassembled WGS sequence"/>
</dbReference>
<gene>
    <name evidence="2" type="ORF">AWU65_04935</name>
</gene>
<dbReference type="GeneID" id="97553428"/>
<dbReference type="EMBL" id="LWMH01000001">
    <property type="protein sequence ID" value="KZS45323.1"/>
    <property type="molecule type" value="Genomic_DNA"/>
</dbReference>
<organism evidence="2 3">
    <name type="scientific">Paenibacillus glucanolyticus</name>
    <dbReference type="NCBI Taxonomy" id="59843"/>
    <lineage>
        <taxon>Bacteria</taxon>
        <taxon>Bacillati</taxon>
        <taxon>Bacillota</taxon>
        <taxon>Bacilli</taxon>
        <taxon>Bacillales</taxon>
        <taxon>Paenibacillaceae</taxon>
        <taxon>Paenibacillus</taxon>
    </lineage>
</organism>
<accession>A0A163H515</accession>
<evidence type="ECO:0000313" key="3">
    <source>
        <dbReference type="Proteomes" id="UP000076796"/>
    </source>
</evidence>
<dbReference type="RefSeq" id="WP_063477740.1">
    <property type="nucleotide sequence ID" value="NZ_CP147845.1"/>
</dbReference>
<name>A0A163H515_9BACL</name>
<dbReference type="STRING" id="59843.A3958_04930"/>
<protein>
    <submittedName>
        <fullName evidence="2">Uncharacterized protein</fullName>
    </submittedName>
</protein>
<evidence type="ECO:0000256" key="1">
    <source>
        <dbReference type="SAM" id="SignalP"/>
    </source>
</evidence>
<dbReference type="AlphaFoldDB" id="A0A163H515"/>